<dbReference type="GO" id="GO:0008270">
    <property type="term" value="F:zinc ion binding"/>
    <property type="evidence" value="ECO:0007669"/>
    <property type="project" value="UniProtKB-UniRule"/>
</dbReference>
<evidence type="ECO:0000256" key="13">
    <source>
        <dbReference type="SAM" id="MobiDB-lite"/>
    </source>
</evidence>
<comment type="domain">
    <text evidence="12">Consists of three domains; the N-terminal catalytic domain, the editing domain and the C-terminal C-Ala domain. The editing domain removes incorrectly charged amino acids, while the C-Ala domain, along with tRNA(Ala), serves as a bridge to cooperatively bring together the editing and aminoacylation centers thus stimulating deacylation of misacylated tRNAs.</text>
</comment>
<keyword evidence="2 12" id="KW-0820">tRNA-binding</keyword>
<comment type="cofactor">
    <cofactor evidence="12">
        <name>Zn(2+)</name>
        <dbReference type="ChEBI" id="CHEBI:29105"/>
    </cofactor>
    <text evidence="12">Binds 1 zinc ion per subunit.</text>
</comment>
<evidence type="ECO:0000256" key="10">
    <source>
        <dbReference type="ARBA" id="ARBA00023146"/>
    </source>
</evidence>
<feature type="compositionally biased region" description="Polar residues" evidence="13">
    <location>
        <begin position="306"/>
        <end position="318"/>
    </location>
</feature>
<comment type="subcellular location">
    <subcellularLocation>
        <location evidence="12">Mitochondrion</location>
    </subcellularLocation>
    <subcellularLocation>
        <location evidence="12">Cytoplasm</location>
    </subcellularLocation>
</comment>
<accession>R9NWN2</accession>
<keyword evidence="10 12" id="KW-0030">Aminoacyl-tRNA synthetase</keyword>
<evidence type="ECO:0000256" key="9">
    <source>
        <dbReference type="ARBA" id="ARBA00022917"/>
    </source>
</evidence>
<dbReference type="CDD" id="cd00673">
    <property type="entry name" value="AlaRS_core"/>
    <property type="match status" value="1"/>
</dbReference>
<dbReference type="FunFam" id="3.30.930.10:FF:000011">
    <property type="entry name" value="Alanine--tRNA ligase, cytoplasmic"/>
    <property type="match status" value="1"/>
</dbReference>
<dbReference type="PRINTS" id="PR00980">
    <property type="entry name" value="TRNASYNTHALA"/>
</dbReference>
<keyword evidence="12" id="KW-0496">Mitochondrion</keyword>
<keyword evidence="12" id="KW-0963">Cytoplasm</keyword>
<comment type="similarity">
    <text evidence="1">Belongs to the class-II aminoacyl-tRNA synthetase family. Alax-L subfamily.</text>
</comment>
<protein>
    <recommendedName>
        <fullName evidence="12">Alanine--tRNA ligase</fullName>
        <ecNumber evidence="12">6.1.1.7</ecNumber>
    </recommendedName>
    <alternativeName>
        <fullName evidence="12">Alanyl-tRNA synthetase</fullName>
        <shortName evidence="12">AlaRS</shortName>
    </alternativeName>
</protein>
<evidence type="ECO:0000256" key="11">
    <source>
        <dbReference type="ARBA" id="ARBA00048300"/>
    </source>
</evidence>
<dbReference type="GO" id="GO:0000049">
    <property type="term" value="F:tRNA binding"/>
    <property type="evidence" value="ECO:0007669"/>
    <property type="project" value="UniProtKB-KW"/>
</dbReference>
<dbReference type="Pfam" id="PF07973">
    <property type="entry name" value="tRNA_SAD"/>
    <property type="match status" value="1"/>
</dbReference>
<dbReference type="InterPro" id="IPR018165">
    <property type="entry name" value="Ala-tRNA-synth_IIc_core"/>
</dbReference>
<evidence type="ECO:0000256" key="3">
    <source>
        <dbReference type="ARBA" id="ARBA00022598"/>
    </source>
</evidence>
<dbReference type="HAMAP" id="MF_00036_B">
    <property type="entry name" value="Ala_tRNA_synth_B"/>
    <property type="match status" value="1"/>
</dbReference>
<name>R9NWN2_PSEHS</name>
<dbReference type="FunFam" id="2.40.30.130:FF:000024">
    <property type="entry name" value="Alanine--tRNA ligase"/>
    <property type="match status" value="1"/>
</dbReference>
<evidence type="ECO:0000256" key="4">
    <source>
        <dbReference type="ARBA" id="ARBA00022723"/>
    </source>
</evidence>
<dbReference type="SUPFAM" id="SSF101353">
    <property type="entry name" value="Putative anticodon-binding domain of alanyl-tRNA synthetase (AlaRS)"/>
    <property type="match status" value="1"/>
</dbReference>
<dbReference type="Proteomes" id="UP000014071">
    <property type="component" value="Unassembled WGS sequence"/>
</dbReference>
<dbReference type="Pfam" id="PF02272">
    <property type="entry name" value="DHHA1"/>
    <property type="match status" value="1"/>
</dbReference>
<dbReference type="GeneID" id="24105894"/>
<dbReference type="InterPro" id="IPR023033">
    <property type="entry name" value="Ala_tRNA_ligase_euk/bac"/>
</dbReference>
<dbReference type="RefSeq" id="XP_012186615.1">
    <property type="nucleotide sequence ID" value="XM_012331225.1"/>
</dbReference>
<dbReference type="InterPro" id="IPR045864">
    <property type="entry name" value="aa-tRNA-synth_II/BPL/LPL"/>
</dbReference>
<dbReference type="STRING" id="1305764.R9NWN2"/>
<dbReference type="GO" id="GO:0070143">
    <property type="term" value="P:mitochondrial alanyl-tRNA aminoacylation"/>
    <property type="evidence" value="ECO:0007669"/>
    <property type="project" value="UniProtKB-UniRule"/>
</dbReference>
<keyword evidence="3 12" id="KW-0436">Ligase</keyword>
<dbReference type="Gene3D" id="3.30.930.10">
    <property type="entry name" value="Bira Bifunctional Protein, Domain 2"/>
    <property type="match status" value="1"/>
</dbReference>
<dbReference type="GO" id="GO:0005739">
    <property type="term" value="C:mitochondrion"/>
    <property type="evidence" value="ECO:0007669"/>
    <property type="project" value="UniProtKB-SubCell"/>
</dbReference>
<dbReference type="NCBIfam" id="TIGR00344">
    <property type="entry name" value="alaS"/>
    <property type="match status" value="1"/>
</dbReference>
<dbReference type="InterPro" id="IPR018162">
    <property type="entry name" value="Ala-tRNA-ligase_IIc_anticod-bd"/>
</dbReference>
<evidence type="ECO:0000256" key="12">
    <source>
        <dbReference type="HAMAP-Rule" id="MF_03133"/>
    </source>
</evidence>
<dbReference type="SUPFAM" id="SSF55186">
    <property type="entry name" value="ThrRS/AlaRS common domain"/>
    <property type="match status" value="1"/>
</dbReference>
<dbReference type="GO" id="GO:0002161">
    <property type="term" value="F:aminoacyl-tRNA deacylase activity"/>
    <property type="evidence" value="ECO:0007669"/>
    <property type="project" value="TreeGrafter"/>
</dbReference>
<dbReference type="PANTHER" id="PTHR11777:SF9">
    <property type="entry name" value="ALANINE--TRNA LIGASE, CYTOPLASMIC"/>
    <property type="match status" value="1"/>
</dbReference>
<gene>
    <name evidence="12" type="primary">ALA1</name>
    <name evidence="15" type="ORF">PHSY_000589</name>
</gene>
<comment type="subunit">
    <text evidence="12">Monomer.</text>
</comment>
<feature type="domain" description="Alanyl-transfer RNA synthetases family profile" evidence="14">
    <location>
        <begin position="328"/>
        <end position="1085"/>
    </location>
</feature>
<dbReference type="Pfam" id="PF01411">
    <property type="entry name" value="tRNA-synt_2c"/>
    <property type="match status" value="1"/>
</dbReference>
<dbReference type="EC" id="6.1.1.7" evidence="12"/>
<comment type="function">
    <text evidence="12">Catalyzes the attachment of alanine to tRNA(Ala) in a two-step reaction: alanine is first activated by ATP to form Ala-AMP and then transferred to the acceptor end of tRNA(Ala). Also edits incorrectly charged tRNA(Ala) via its editing domain.</text>
</comment>
<keyword evidence="8 12" id="KW-0694">RNA-binding</keyword>
<feature type="binding site" evidence="12">
    <location>
        <position position="923"/>
    </location>
    <ligand>
        <name>Zn(2+)</name>
        <dbReference type="ChEBI" id="CHEBI:29105"/>
    </ligand>
</feature>
<evidence type="ECO:0000256" key="2">
    <source>
        <dbReference type="ARBA" id="ARBA00022555"/>
    </source>
</evidence>
<feature type="binding site" evidence="12">
    <location>
        <position position="927"/>
    </location>
    <ligand>
        <name>Zn(2+)</name>
        <dbReference type="ChEBI" id="CHEBI:29105"/>
    </ligand>
</feature>
<proteinExistence type="inferred from homology"/>
<dbReference type="InterPro" id="IPR018164">
    <property type="entry name" value="Ala-tRNA-synth_IIc_N"/>
</dbReference>
<dbReference type="PROSITE" id="PS50860">
    <property type="entry name" value="AA_TRNA_LIGASE_II_ALA"/>
    <property type="match status" value="1"/>
</dbReference>
<dbReference type="SUPFAM" id="SSF50447">
    <property type="entry name" value="Translation proteins"/>
    <property type="match status" value="1"/>
</dbReference>
<dbReference type="OrthoDB" id="2423964at2759"/>
<dbReference type="EMBL" id="DF238771">
    <property type="protein sequence ID" value="GAC93028.1"/>
    <property type="molecule type" value="Genomic_DNA"/>
</dbReference>
<dbReference type="InterPro" id="IPR002318">
    <property type="entry name" value="Ala-tRNA-lgiase_IIc"/>
</dbReference>
<evidence type="ECO:0000259" key="14">
    <source>
        <dbReference type="PROSITE" id="PS50860"/>
    </source>
</evidence>
<dbReference type="GO" id="GO:0004813">
    <property type="term" value="F:alanine-tRNA ligase activity"/>
    <property type="evidence" value="ECO:0007669"/>
    <property type="project" value="UniProtKB-UniRule"/>
</dbReference>
<dbReference type="eggNOG" id="KOG0188">
    <property type="taxonomic scope" value="Eukaryota"/>
</dbReference>
<evidence type="ECO:0000313" key="15">
    <source>
        <dbReference type="EMBL" id="GAC93028.1"/>
    </source>
</evidence>
<dbReference type="InterPro" id="IPR003156">
    <property type="entry name" value="DHHA1_dom"/>
</dbReference>
<feature type="binding site" evidence="12">
    <location>
        <position position="1046"/>
    </location>
    <ligand>
        <name>Zn(2+)</name>
        <dbReference type="ChEBI" id="CHEBI:29105"/>
    </ligand>
</feature>
<keyword evidence="4 12" id="KW-0479">Metal-binding</keyword>
<dbReference type="HOGENOM" id="CLU_004485_5_0_1"/>
<evidence type="ECO:0000256" key="7">
    <source>
        <dbReference type="ARBA" id="ARBA00022840"/>
    </source>
</evidence>
<evidence type="ECO:0000256" key="6">
    <source>
        <dbReference type="ARBA" id="ARBA00022833"/>
    </source>
</evidence>
<feature type="binding site" evidence="12">
    <location>
        <position position="1042"/>
    </location>
    <ligand>
        <name>Zn(2+)</name>
        <dbReference type="ChEBI" id="CHEBI:29105"/>
    </ligand>
</feature>
<comment type="catalytic activity">
    <reaction evidence="11 12">
        <text>tRNA(Ala) + L-alanine + ATP = L-alanyl-tRNA(Ala) + AMP + diphosphate</text>
        <dbReference type="Rhea" id="RHEA:12540"/>
        <dbReference type="Rhea" id="RHEA-COMP:9657"/>
        <dbReference type="Rhea" id="RHEA-COMP:9923"/>
        <dbReference type="ChEBI" id="CHEBI:30616"/>
        <dbReference type="ChEBI" id="CHEBI:33019"/>
        <dbReference type="ChEBI" id="CHEBI:57972"/>
        <dbReference type="ChEBI" id="CHEBI:78442"/>
        <dbReference type="ChEBI" id="CHEBI:78497"/>
        <dbReference type="ChEBI" id="CHEBI:456215"/>
        <dbReference type="EC" id="6.1.1.7"/>
    </reaction>
</comment>
<dbReference type="SMART" id="SM00863">
    <property type="entry name" value="tRNA_SAD"/>
    <property type="match status" value="1"/>
</dbReference>
<dbReference type="GO" id="GO:0005524">
    <property type="term" value="F:ATP binding"/>
    <property type="evidence" value="ECO:0007669"/>
    <property type="project" value="UniProtKB-UniRule"/>
</dbReference>
<keyword evidence="5 12" id="KW-0547">Nucleotide-binding</keyword>
<dbReference type="InterPro" id="IPR059090">
    <property type="entry name" value="ALA1_helical"/>
</dbReference>
<keyword evidence="16" id="KW-1185">Reference proteome</keyword>
<dbReference type="InterPro" id="IPR009000">
    <property type="entry name" value="Transl_B-barrel_sf"/>
</dbReference>
<dbReference type="Gene3D" id="2.40.30.130">
    <property type="match status" value="1"/>
</dbReference>
<organism evidence="15 16">
    <name type="scientific">Pseudozyma hubeiensis (strain SY62)</name>
    <name type="common">Yeast</name>
    <dbReference type="NCBI Taxonomy" id="1305764"/>
    <lineage>
        <taxon>Eukaryota</taxon>
        <taxon>Fungi</taxon>
        <taxon>Dikarya</taxon>
        <taxon>Basidiomycota</taxon>
        <taxon>Ustilaginomycotina</taxon>
        <taxon>Ustilaginomycetes</taxon>
        <taxon>Ustilaginales</taxon>
        <taxon>Ustilaginaceae</taxon>
        <taxon>Pseudozyma</taxon>
    </lineage>
</organism>
<reference evidence="16" key="1">
    <citation type="journal article" date="2013" name="Genome Announc.">
        <title>Draft genome sequence of the basidiomycetous yeast-like fungus Pseudozyma hubeiensis SY62, which produces an abundant amount of the biosurfactant mannosylerythritol lipids.</title>
        <authorList>
            <person name="Konishi M."/>
            <person name="Hatada Y."/>
            <person name="Horiuchi J."/>
        </authorList>
    </citation>
    <scope>NUCLEOTIDE SEQUENCE [LARGE SCALE GENOMIC DNA]</scope>
    <source>
        <strain evidence="16">SY62</strain>
    </source>
</reference>
<dbReference type="PANTHER" id="PTHR11777">
    <property type="entry name" value="ALANYL-TRNA SYNTHETASE"/>
    <property type="match status" value="1"/>
</dbReference>
<dbReference type="InterPro" id="IPR018163">
    <property type="entry name" value="Thr/Ala-tRNA-synth_IIc_edit"/>
</dbReference>
<dbReference type="Gene3D" id="3.10.310.40">
    <property type="match status" value="1"/>
</dbReference>
<feature type="compositionally biased region" description="Basic residues" evidence="13">
    <location>
        <begin position="291"/>
        <end position="302"/>
    </location>
</feature>
<dbReference type="FunFam" id="3.30.980.10:FF:000004">
    <property type="entry name" value="Alanine--tRNA ligase, cytoplasmic"/>
    <property type="match status" value="1"/>
</dbReference>
<evidence type="ECO:0000256" key="5">
    <source>
        <dbReference type="ARBA" id="ARBA00022741"/>
    </source>
</evidence>
<evidence type="ECO:0000313" key="16">
    <source>
        <dbReference type="Proteomes" id="UP000014071"/>
    </source>
</evidence>
<dbReference type="InterPro" id="IPR012947">
    <property type="entry name" value="tRNA_SAD"/>
</dbReference>
<evidence type="ECO:0000256" key="8">
    <source>
        <dbReference type="ARBA" id="ARBA00022884"/>
    </source>
</evidence>
<keyword evidence="6 12" id="KW-0862">Zinc</keyword>
<dbReference type="FunFam" id="3.10.310.40:FF:000003">
    <property type="entry name" value="Alanine--tRNA ligase"/>
    <property type="match status" value="1"/>
</dbReference>
<feature type="region of interest" description="Disordered" evidence="13">
    <location>
        <begin position="273"/>
        <end position="318"/>
    </location>
</feature>
<dbReference type="InterPro" id="IPR050058">
    <property type="entry name" value="Ala-tRNA_ligase"/>
</dbReference>
<keyword evidence="9 12" id="KW-0648">Protein biosynthesis</keyword>
<sequence length="1296" mass="142832">MLITLVGAFLGSCYQTNARYAPHILSILHSRCRFSGTCTSTWCLLKQIFEATLAVPLVEHLGAFLSVRLPRQRISAVLDQQPHDIVKPLEHGSCDNALASTVELVRIGRASPSASSVGGVLRLLRLGQHPSHQIGVAVDESHVMRDSQALWSATPHCIPEETSHITYAVVRIRKAHKKEIWRIAHSLARSLSLSSSPSFLSSSLLAASRIDSGKHSFPSLIPDRLMPTARACTLLAPGIARSLSVISPRRLAPYQRAYTSLVRTAELDLTPTRHPQRSIASISSVQSSSRPSRRLSAPRRLHASSTMTDTLPTSGGLDASTSSRFGDWPATKVRDTFTGYFKERAHTFVPSSSTIPYDDPTLLFANAGMNQYKPIFLGIADPNSSFGSMKRAVNSQKCIRAGGKHNDLDDVGKDTYHHTFFEMLGNWSFGDYFKKEAIEMAWELLTKVYGLPKDRLYVTYFEGDAKQGLEPDLEARDLWLSVGVEADHILTGDAKDNFWEMGATGPCGPCSEIHYDRIGRRNASDLVNKDDPNVIEIWNNVFMQFNREDDGSLRPLPAKHIDTGMGFERLVSILQDKPSNYDTDVFTPIFNKIQQLTGARAYTGKLGAEDKDGIDTAYRVVADHVRTLTFAISDGGVPDRDGRGYVLRRILRRGTRYVRKYFQVPIGSFFSQLVPTLVDQMGHFFPEITKKVEDVKAILDEEEASFARTLDRGEKLFEEYAAKAKAAGSKQLSGNDVWKLYDTFGFPVDLTLIMAEEQGLGVNDKEFEAAQAESKELSKAGGKKGEAEAVKFDVHDLGHLEKDSSVPKTQDDFKYGVNTVKASVKAIYQDHAFFPETTKISDRAKNFGILLDRTCLYAESGGQQADTGSIMIDGKTEFVVEDAQVFSGYVLHIGHLKRGELSLNDEVVVSYDQSRRGPLQSNHTATHILNFGLREILGDHIDQKGSLVAPTKLRFDFSHKQGVNVQELKKIEDISIDWIKRDVGVYSKEMPLDIAQKIPGLRAVFGEAYPNPVRVVTLEYDLDTIAGDIENTKWRGTSVEFCGGTHVAKTGDIREFVITEESGIAKGIRRIIAVTGDEAASVTKVANDAEARLSEIDAIEEQSAKDSALKAFGTQLAQLDISVVRKASLNETFSSIRKKLDSGLKAKDKAETKLVVSAVEEHFKTNPNSTCFIHKFDVGSNMKALQSAMNTVKKMDKTTYLFSQELDVNGTKVADGNAIKAKVVHVAYVSKYHQSKGLNAKEWIETSAQHVGGKGGGKADSAQGIGEMGGQALDDAVEAARRVYTLKCEESGMPLQ</sequence>
<dbReference type="SUPFAM" id="SSF55681">
    <property type="entry name" value="Class II aaRS and biotin synthetases"/>
    <property type="match status" value="1"/>
</dbReference>
<dbReference type="Pfam" id="PF26023">
    <property type="entry name" value="ALA1"/>
    <property type="match status" value="1"/>
</dbReference>
<evidence type="ECO:0000256" key="1">
    <source>
        <dbReference type="ARBA" id="ARBA00008429"/>
    </source>
</evidence>
<dbReference type="Gene3D" id="3.30.980.10">
    <property type="entry name" value="Threonyl-trna Synthetase, Chain A, domain 2"/>
    <property type="match status" value="1"/>
</dbReference>
<keyword evidence="7 12" id="KW-0067">ATP-binding</keyword>
<feature type="compositionally biased region" description="Low complexity" evidence="13">
    <location>
        <begin position="277"/>
        <end position="290"/>
    </location>
</feature>